<proteinExistence type="predicted"/>
<dbReference type="RefSeq" id="WP_310152555.1">
    <property type="nucleotide sequence ID" value="NZ_JAVDWO010000001.1"/>
</dbReference>
<name>A0ABU1XRI4_9GAMM</name>
<sequence>MGITQERKTNVARILWRGSAQLVLLVVCAQAGATHTMCDFEARGGGREYGFEFIGGDSIAMIQVNAPRGARLGAYEITTLDQRTQRIRMIHTASASADTLPSFVLEGTGEHVWLRSADHAIKGVLRCQLAYVG</sequence>
<protein>
    <recommendedName>
        <fullName evidence="3">Lysozyme inhibitor</fullName>
    </recommendedName>
</protein>
<keyword evidence="2" id="KW-1185">Reference proteome</keyword>
<dbReference type="Proteomes" id="UP001256588">
    <property type="component" value="Unassembled WGS sequence"/>
</dbReference>
<organism evidence="1 2">
    <name type="scientific">Luteimonas terrae</name>
    <dbReference type="NCBI Taxonomy" id="1530191"/>
    <lineage>
        <taxon>Bacteria</taxon>
        <taxon>Pseudomonadati</taxon>
        <taxon>Pseudomonadota</taxon>
        <taxon>Gammaproteobacteria</taxon>
        <taxon>Lysobacterales</taxon>
        <taxon>Lysobacteraceae</taxon>
        <taxon>Luteimonas</taxon>
    </lineage>
</organism>
<evidence type="ECO:0008006" key="3">
    <source>
        <dbReference type="Google" id="ProtNLM"/>
    </source>
</evidence>
<reference evidence="1 2" key="1">
    <citation type="submission" date="2023-07" db="EMBL/GenBank/DDBJ databases">
        <title>Sorghum-associated microbial communities from plants grown in Nebraska, USA.</title>
        <authorList>
            <person name="Schachtman D."/>
        </authorList>
    </citation>
    <scope>NUCLEOTIDE SEQUENCE [LARGE SCALE GENOMIC DNA]</scope>
    <source>
        <strain evidence="1 2">4099</strain>
    </source>
</reference>
<dbReference type="EMBL" id="JAVDWO010000001">
    <property type="protein sequence ID" value="MDR7191364.1"/>
    <property type="molecule type" value="Genomic_DNA"/>
</dbReference>
<evidence type="ECO:0000313" key="1">
    <source>
        <dbReference type="EMBL" id="MDR7191364.1"/>
    </source>
</evidence>
<evidence type="ECO:0000313" key="2">
    <source>
        <dbReference type="Proteomes" id="UP001256588"/>
    </source>
</evidence>
<comment type="caution">
    <text evidence="1">The sequence shown here is derived from an EMBL/GenBank/DDBJ whole genome shotgun (WGS) entry which is preliminary data.</text>
</comment>
<gene>
    <name evidence="1" type="ORF">J2W68_000066</name>
</gene>
<accession>A0ABU1XRI4</accession>